<proteinExistence type="predicted"/>
<dbReference type="Proteomes" id="UP001595923">
    <property type="component" value="Unassembled WGS sequence"/>
</dbReference>
<gene>
    <name evidence="2" type="ORF">ACFO4E_23750</name>
</gene>
<dbReference type="InterPro" id="IPR034660">
    <property type="entry name" value="DinB/YfiT-like"/>
</dbReference>
<organism evidence="2 3">
    <name type="scientific">Nocardiopsis mangrovi</name>
    <dbReference type="NCBI Taxonomy" id="1179818"/>
    <lineage>
        <taxon>Bacteria</taxon>
        <taxon>Bacillati</taxon>
        <taxon>Actinomycetota</taxon>
        <taxon>Actinomycetes</taxon>
        <taxon>Streptosporangiales</taxon>
        <taxon>Nocardiopsidaceae</taxon>
        <taxon>Nocardiopsis</taxon>
    </lineage>
</organism>
<evidence type="ECO:0000313" key="3">
    <source>
        <dbReference type="Proteomes" id="UP001595923"/>
    </source>
</evidence>
<comment type="caution">
    <text evidence="2">The sequence shown here is derived from an EMBL/GenBank/DDBJ whole genome shotgun (WGS) entry which is preliminary data.</text>
</comment>
<evidence type="ECO:0000259" key="1">
    <source>
        <dbReference type="Pfam" id="PF11716"/>
    </source>
</evidence>
<dbReference type="NCBIfam" id="TIGR03083">
    <property type="entry name" value="maleylpyruvate isomerase family mycothiol-dependent enzyme"/>
    <property type="match status" value="1"/>
</dbReference>
<dbReference type="InterPro" id="IPR024344">
    <property type="entry name" value="MDMPI_metal-binding"/>
</dbReference>
<evidence type="ECO:0000313" key="2">
    <source>
        <dbReference type="EMBL" id="MFC4564884.1"/>
    </source>
</evidence>
<dbReference type="InterPro" id="IPR017517">
    <property type="entry name" value="Maleyloyr_isom"/>
</dbReference>
<dbReference type="Pfam" id="PF11716">
    <property type="entry name" value="MDMPI_N"/>
    <property type="match status" value="1"/>
</dbReference>
<reference evidence="3" key="1">
    <citation type="journal article" date="2019" name="Int. J. Syst. Evol. Microbiol.">
        <title>The Global Catalogue of Microorganisms (GCM) 10K type strain sequencing project: providing services to taxonomists for standard genome sequencing and annotation.</title>
        <authorList>
            <consortium name="The Broad Institute Genomics Platform"/>
            <consortium name="The Broad Institute Genome Sequencing Center for Infectious Disease"/>
            <person name="Wu L."/>
            <person name="Ma J."/>
        </authorList>
    </citation>
    <scope>NUCLEOTIDE SEQUENCE [LARGE SCALE GENOMIC DNA]</scope>
    <source>
        <strain evidence="3">XZYJ18</strain>
    </source>
</reference>
<sequence>MSELLDLHGQAMQEFDRRVHAVRPGQWPDPTPCISWDVHDLVAHIVSEQIWVPYLVSGGRIEDAGDDFAADPLGDDPVIAWEVAARDARAAWLRPGATERTVHLSFGDVPGAIYLWQMTFDLAVHAWDLGRGIGEDETLDTRLSETLLDWWQEQGMSGGPMFADPVPVSDAADAQTQLLASTGRRP</sequence>
<dbReference type="Gene3D" id="1.20.120.450">
    <property type="entry name" value="dinb family like domain"/>
    <property type="match status" value="1"/>
</dbReference>
<dbReference type="InterPro" id="IPR017520">
    <property type="entry name" value="CHP03086"/>
</dbReference>
<dbReference type="EMBL" id="JBHSFQ010000029">
    <property type="protein sequence ID" value="MFC4564884.1"/>
    <property type="molecule type" value="Genomic_DNA"/>
</dbReference>
<protein>
    <submittedName>
        <fullName evidence="2">TIGR03086 family metal-binding protein</fullName>
    </submittedName>
</protein>
<dbReference type="RefSeq" id="WP_378578409.1">
    <property type="nucleotide sequence ID" value="NZ_JBHSFQ010000029.1"/>
</dbReference>
<name>A0ABV9E138_9ACTN</name>
<accession>A0ABV9E138</accession>
<dbReference type="SUPFAM" id="SSF109854">
    <property type="entry name" value="DinB/YfiT-like putative metalloenzymes"/>
    <property type="match status" value="1"/>
</dbReference>
<dbReference type="NCBIfam" id="TIGR03086">
    <property type="entry name" value="TIGR03086 family metal-binding protein"/>
    <property type="match status" value="1"/>
</dbReference>
<keyword evidence="3" id="KW-1185">Reference proteome</keyword>
<feature type="domain" description="Mycothiol-dependent maleylpyruvate isomerase metal-binding" evidence="1">
    <location>
        <begin position="10"/>
        <end position="129"/>
    </location>
</feature>